<dbReference type="Pfam" id="PF00201">
    <property type="entry name" value="UDPGT"/>
    <property type="match status" value="1"/>
</dbReference>
<dbReference type="FunFam" id="3.40.50.2000:FF:000050">
    <property type="entry name" value="UDP-glucuronosyltransferase"/>
    <property type="match status" value="1"/>
</dbReference>
<keyword evidence="3 4" id="KW-0808">Transferase</keyword>
<keyword evidence="7" id="KW-1185">Reference proteome</keyword>
<evidence type="ECO:0000256" key="4">
    <source>
        <dbReference type="RuleBase" id="RU003718"/>
    </source>
</evidence>
<dbReference type="InterPro" id="IPR050271">
    <property type="entry name" value="UDP-glycosyltransferase"/>
</dbReference>
<keyword evidence="5" id="KW-0472">Membrane</keyword>
<dbReference type="SUPFAM" id="SSF53756">
    <property type="entry name" value="UDP-Glycosyltransferase/glycogen phosphorylase"/>
    <property type="match status" value="1"/>
</dbReference>
<dbReference type="PROSITE" id="PS00375">
    <property type="entry name" value="UDPGT"/>
    <property type="match status" value="1"/>
</dbReference>
<keyword evidence="2 4" id="KW-0328">Glycosyltransferase</keyword>
<dbReference type="GO" id="GO:0015020">
    <property type="term" value="F:glucuronosyltransferase activity"/>
    <property type="evidence" value="ECO:0007669"/>
    <property type="project" value="UniProtKB-EC"/>
</dbReference>
<dbReference type="EMBL" id="JASPKZ010006275">
    <property type="protein sequence ID" value="KAJ9587485.1"/>
    <property type="molecule type" value="Genomic_DNA"/>
</dbReference>
<evidence type="ECO:0000313" key="6">
    <source>
        <dbReference type="EMBL" id="KAJ9587485.1"/>
    </source>
</evidence>
<evidence type="ECO:0000256" key="5">
    <source>
        <dbReference type="RuleBase" id="RU362059"/>
    </source>
</evidence>
<protein>
    <recommendedName>
        <fullName evidence="5">UDP-glucuronosyltransferase</fullName>
        <ecNumber evidence="5">2.4.1.17</ecNumber>
    </recommendedName>
</protein>
<reference evidence="6" key="1">
    <citation type="journal article" date="2023" name="IScience">
        <title>Live-bearing cockroach genome reveals convergent evolutionary mechanisms linked to viviparity in insects and beyond.</title>
        <authorList>
            <person name="Fouks B."/>
            <person name="Harrison M.C."/>
            <person name="Mikhailova A.A."/>
            <person name="Marchal E."/>
            <person name="English S."/>
            <person name="Carruthers M."/>
            <person name="Jennings E.C."/>
            <person name="Chiamaka E.L."/>
            <person name="Frigard R.A."/>
            <person name="Pippel M."/>
            <person name="Attardo G.M."/>
            <person name="Benoit J.B."/>
            <person name="Bornberg-Bauer E."/>
            <person name="Tobe S.S."/>
        </authorList>
    </citation>
    <scope>NUCLEOTIDE SEQUENCE</scope>
    <source>
        <strain evidence="6">Stay&amp;Tobe</strain>
    </source>
</reference>
<name>A0AAD8EEH0_DIPPU</name>
<dbReference type="PANTHER" id="PTHR48043:SF159">
    <property type="entry name" value="EG:EG0003.4 PROTEIN-RELATED"/>
    <property type="match status" value="1"/>
</dbReference>
<proteinExistence type="inferred from homology"/>
<evidence type="ECO:0000313" key="7">
    <source>
        <dbReference type="Proteomes" id="UP001233999"/>
    </source>
</evidence>
<organism evidence="6 7">
    <name type="scientific">Diploptera punctata</name>
    <name type="common">Pacific beetle cockroach</name>
    <dbReference type="NCBI Taxonomy" id="6984"/>
    <lineage>
        <taxon>Eukaryota</taxon>
        <taxon>Metazoa</taxon>
        <taxon>Ecdysozoa</taxon>
        <taxon>Arthropoda</taxon>
        <taxon>Hexapoda</taxon>
        <taxon>Insecta</taxon>
        <taxon>Pterygota</taxon>
        <taxon>Neoptera</taxon>
        <taxon>Polyneoptera</taxon>
        <taxon>Dictyoptera</taxon>
        <taxon>Blattodea</taxon>
        <taxon>Blaberoidea</taxon>
        <taxon>Blaberidae</taxon>
        <taxon>Diplopterinae</taxon>
        <taxon>Diploptera</taxon>
    </lineage>
</organism>
<dbReference type="EC" id="2.4.1.17" evidence="5"/>
<reference evidence="6" key="2">
    <citation type="submission" date="2023-05" db="EMBL/GenBank/DDBJ databases">
        <authorList>
            <person name="Fouks B."/>
        </authorList>
    </citation>
    <scope>NUCLEOTIDE SEQUENCE</scope>
    <source>
        <strain evidence="6">Stay&amp;Tobe</strain>
        <tissue evidence="6">Testes</tissue>
    </source>
</reference>
<dbReference type="InterPro" id="IPR035595">
    <property type="entry name" value="UDP_glycos_trans_CS"/>
</dbReference>
<dbReference type="GO" id="GO:0016020">
    <property type="term" value="C:membrane"/>
    <property type="evidence" value="ECO:0007669"/>
    <property type="project" value="UniProtKB-SubCell"/>
</dbReference>
<keyword evidence="5" id="KW-0812">Transmembrane</keyword>
<feature type="transmembrane region" description="Helical" evidence="5">
    <location>
        <begin position="22"/>
        <end position="45"/>
    </location>
</feature>
<comment type="caution">
    <text evidence="6">The sequence shown here is derived from an EMBL/GenBank/DDBJ whole genome shotgun (WGS) entry which is preliminary data.</text>
</comment>
<evidence type="ECO:0000256" key="3">
    <source>
        <dbReference type="ARBA" id="ARBA00022679"/>
    </source>
</evidence>
<accession>A0AAD8EEH0</accession>
<comment type="catalytic activity">
    <reaction evidence="5">
        <text>glucuronate acceptor + UDP-alpha-D-glucuronate = acceptor beta-D-glucuronoside + UDP + H(+)</text>
        <dbReference type="Rhea" id="RHEA:21032"/>
        <dbReference type="ChEBI" id="CHEBI:15378"/>
        <dbReference type="ChEBI" id="CHEBI:58052"/>
        <dbReference type="ChEBI" id="CHEBI:58223"/>
        <dbReference type="ChEBI" id="CHEBI:132367"/>
        <dbReference type="ChEBI" id="CHEBI:132368"/>
        <dbReference type="EC" id="2.4.1.17"/>
    </reaction>
</comment>
<comment type="subcellular location">
    <subcellularLocation>
        <location evidence="5">Membrane</location>
        <topology evidence="5">Single-pass membrane protein</topology>
    </subcellularLocation>
</comment>
<feature type="transmembrane region" description="Helical" evidence="5">
    <location>
        <begin position="355"/>
        <end position="381"/>
    </location>
</feature>
<dbReference type="AlphaFoldDB" id="A0AAD8EEH0"/>
<feature type="non-terminal residue" evidence="6">
    <location>
        <position position="1"/>
    </location>
</feature>
<evidence type="ECO:0000256" key="1">
    <source>
        <dbReference type="ARBA" id="ARBA00009995"/>
    </source>
</evidence>
<dbReference type="Proteomes" id="UP001233999">
    <property type="component" value="Unassembled WGS sequence"/>
</dbReference>
<dbReference type="InterPro" id="IPR002213">
    <property type="entry name" value="UDP_glucos_trans"/>
</dbReference>
<dbReference type="Gene3D" id="3.40.50.2000">
    <property type="entry name" value="Glycogen Phosphorylase B"/>
    <property type="match status" value="1"/>
</dbReference>
<keyword evidence="5" id="KW-1133">Transmembrane helix</keyword>
<comment type="similarity">
    <text evidence="1 4">Belongs to the UDP-glycosyltransferase family.</text>
</comment>
<gene>
    <name evidence="6" type="ORF">L9F63_028263</name>
</gene>
<sequence>TINSSYDLVFMETLNYQSYHGLIHHVGSPPVICVFVFCVFILVSTIRNCPLNFFQHLLPMFLRVLLYFSNHMAFYERLQNTLFWLWLRYKTYVELFPQQERIMRKHFGEGPPSILEAERNMSLMMIGTNCIFGYPSPLPPAVITYHSLHVKTTPDPLPEDLKKYLDEATDGVIYFSFGTNVLGNHLPEEKIRIFIEAFAELPQKVLWKWESDILPNKPANVQIGKWYPQQDILTHPNLRLFITQCGLQSLQEAVHHGVPLLGIPFIADQKYNGRKIQEAGIGLQLPYGKITKESLLNGINQILHNSSFRNNAKQLSKLSRDEQESSIERTIWWAEYVLRHKGAKHLRSAALDLHWYQYLLLDVAAFLLISALFVIFIVYYCV</sequence>
<comment type="caution">
    <text evidence="5">Lacks conserved residue(s) required for the propagation of feature annotation.</text>
</comment>
<dbReference type="PANTHER" id="PTHR48043">
    <property type="entry name" value="EG:EG0003.4 PROTEIN-RELATED"/>
    <property type="match status" value="1"/>
</dbReference>
<dbReference type="CDD" id="cd03784">
    <property type="entry name" value="GT1_Gtf-like"/>
    <property type="match status" value="1"/>
</dbReference>
<evidence type="ECO:0000256" key="2">
    <source>
        <dbReference type="ARBA" id="ARBA00022676"/>
    </source>
</evidence>